<dbReference type="AlphaFoldDB" id="A0A1G2EJ38"/>
<protein>
    <submittedName>
        <fullName evidence="1">Uncharacterized protein</fullName>
    </submittedName>
</protein>
<evidence type="ECO:0000313" key="2">
    <source>
        <dbReference type="Proteomes" id="UP000179122"/>
    </source>
</evidence>
<sequence>MANEEPLGAWRTLLDSGIFGGNAFVSAFRADPISASNSDFQFWRCVLDKVRMYFGQNPQDFD</sequence>
<gene>
    <name evidence="1" type="ORF">A3F95_00170</name>
</gene>
<proteinExistence type="predicted"/>
<accession>A0A1G2EJ38</accession>
<reference evidence="1 2" key="1">
    <citation type="journal article" date="2016" name="Nat. Commun.">
        <title>Thousands of microbial genomes shed light on interconnected biogeochemical processes in an aquifer system.</title>
        <authorList>
            <person name="Anantharaman K."/>
            <person name="Brown C.T."/>
            <person name="Hug L.A."/>
            <person name="Sharon I."/>
            <person name="Castelle C.J."/>
            <person name="Probst A.J."/>
            <person name="Thomas B.C."/>
            <person name="Singh A."/>
            <person name="Wilkins M.J."/>
            <person name="Karaoz U."/>
            <person name="Brodie E.L."/>
            <person name="Williams K.H."/>
            <person name="Hubbard S.S."/>
            <person name="Banfield J.F."/>
        </authorList>
    </citation>
    <scope>NUCLEOTIDE SEQUENCE [LARGE SCALE GENOMIC DNA]</scope>
</reference>
<evidence type="ECO:0000313" key="1">
    <source>
        <dbReference type="EMBL" id="OGZ25804.1"/>
    </source>
</evidence>
<comment type="caution">
    <text evidence="1">The sequence shown here is derived from an EMBL/GenBank/DDBJ whole genome shotgun (WGS) entry which is preliminary data.</text>
</comment>
<organism evidence="1 2">
    <name type="scientific">Candidatus Nealsonbacteria bacterium RIFCSPLOWO2_12_FULL_39_31</name>
    <dbReference type="NCBI Taxonomy" id="1801676"/>
    <lineage>
        <taxon>Bacteria</taxon>
        <taxon>Candidatus Nealsoniibacteriota</taxon>
    </lineage>
</organism>
<dbReference type="Proteomes" id="UP000179122">
    <property type="component" value="Unassembled WGS sequence"/>
</dbReference>
<name>A0A1G2EJ38_9BACT</name>
<dbReference type="EMBL" id="MHML01000040">
    <property type="protein sequence ID" value="OGZ25804.1"/>
    <property type="molecule type" value="Genomic_DNA"/>
</dbReference>